<evidence type="ECO:0000256" key="5">
    <source>
        <dbReference type="ARBA" id="ARBA00022771"/>
    </source>
</evidence>
<dbReference type="GO" id="GO:0097039">
    <property type="term" value="P:protein linear polyubiquitination"/>
    <property type="evidence" value="ECO:0007669"/>
    <property type="project" value="TreeGrafter"/>
</dbReference>
<accession>A0AAD5V0D3</accession>
<proteinExistence type="predicted"/>
<dbReference type="InterPro" id="IPR027370">
    <property type="entry name" value="Znf-RING_euk"/>
</dbReference>
<keyword evidence="7" id="KW-0862">Zinc</keyword>
<keyword evidence="5 8" id="KW-0863">Zinc-finger</keyword>
<dbReference type="Pfam" id="PF01485">
    <property type="entry name" value="IBR"/>
    <property type="match status" value="1"/>
</dbReference>
<dbReference type="CDD" id="cd22585">
    <property type="entry name" value="Rcat_RBR_DEAH12-like"/>
    <property type="match status" value="1"/>
</dbReference>
<dbReference type="PANTHER" id="PTHR22770:SF13">
    <property type="entry name" value="RING-TYPE DOMAIN-CONTAINING PROTEIN"/>
    <property type="match status" value="1"/>
</dbReference>
<keyword evidence="4" id="KW-0677">Repeat</keyword>
<evidence type="ECO:0000256" key="3">
    <source>
        <dbReference type="ARBA" id="ARBA00022723"/>
    </source>
</evidence>
<keyword evidence="6" id="KW-0833">Ubl conjugation pathway</keyword>
<evidence type="ECO:0000313" key="11">
    <source>
        <dbReference type="EMBL" id="KAJ3482803.1"/>
    </source>
</evidence>
<evidence type="ECO:0000256" key="8">
    <source>
        <dbReference type="PROSITE-ProRule" id="PRU00175"/>
    </source>
</evidence>
<dbReference type="Gene3D" id="1.20.120.1750">
    <property type="match status" value="1"/>
</dbReference>
<name>A0AAD5V0D3_9APHY</name>
<evidence type="ECO:0000256" key="2">
    <source>
        <dbReference type="ARBA" id="ARBA00022679"/>
    </source>
</evidence>
<reference evidence="11" key="1">
    <citation type="submission" date="2022-07" db="EMBL/GenBank/DDBJ databases">
        <title>Genome Sequence of Physisporinus lineatus.</title>
        <authorList>
            <person name="Buettner E."/>
        </authorList>
    </citation>
    <scope>NUCLEOTIDE SEQUENCE</scope>
    <source>
        <strain evidence="11">VT162</strain>
    </source>
</reference>
<evidence type="ECO:0000256" key="7">
    <source>
        <dbReference type="ARBA" id="ARBA00022833"/>
    </source>
</evidence>
<dbReference type="PANTHER" id="PTHR22770">
    <property type="entry name" value="UBIQUITIN CONJUGATING ENZYME 7 INTERACTING PROTEIN-RELATED"/>
    <property type="match status" value="1"/>
</dbReference>
<dbReference type="AlphaFoldDB" id="A0AAD5V0D3"/>
<dbReference type="InterPro" id="IPR001841">
    <property type="entry name" value="Znf_RING"/>
</dbReference>
<dbReference type="Pfam" id="PF22191">
    <property type="entry name" value="IBR_1"/>
    <property type="match status" value="1"/>
</dbReference>
<evidence type="ECO:0000313" key="12">
    <source>
        <dbReference type="Proteomes" id="UP001212997"/>
    </source>
</evidence>
<dbReference type="GO" id="GO:0004842">
    <property type="term" value="F:ubiquitin-protein transferase activity"/>
    <property type="evidence" value="ECO:0007669"/>
    <property type="project" value="TreeGrafter"/>
</dbReference>
<dbReference type="CDD" id="cd20335">
    <property type="entry name" value="BRcat_RBR"/>
    <property type="match status" value="1"/>
</dbReference>
<dbReference type="PROSITE" id="PS50089">
    <property type="entry name" value="ZF_RING_2"/>
    <property type="match status" value="1"/>
</dbReference>
<keyword evidence="2" id="KW-0808">Transferase</keyword>
<feature type="domain" description="RING-type" evidence="9">
    <location>
        <begin position="204"/>
        <end position="245"/>
    </location>
</feature>
<keyword evidence="3" id="KW-0479">Metal-binding</keyword>
<dbReference type="InterPro" id="IPR051628">
    <property type="entry name" value="LUBAC_E3_Ligases"/>
</dbReference>
<dbReference type="InterPro" id="IPR013083">
    <property type="entry name" value="Znf_RING/FYVE/PHD"/>
</dbReference>
<dbReference type="InterPro" id="IPR044066">
    <property type="entry name" value="TRIAD_supradom"/>
</dbReference>
<dbReference type="InterPro" id="IPR002867">
    <property type="entry name" value="IBR_dom"/>
</dbReference>
<dbReference type="SUPFAM" id="SSF57850">
    <property type="entry name" value="RING/U-box"/>
    <property type="match status" value="2"/>
</dbReference>
<dbReference type="GO" id="GO:0043161">
    <property type="term" value="P:proteasome-mediated ubiquitin-dependent protein catabolic process"/>
    <property type="evidence" value="ECO:0007669"/>
    <property type="project" value="TreeGrafter"/>
</dbReference>
<protein>
    <recommendedName>
        <fullName evidence="13">RING-type domain-containing protein</fullName>
    </recommendedName>
</protein>
<sequence>MDIGSLRQEATASDQHCNIENFDIGDSPSTQLVGIRLTSRRMQTLTRLKISFETILKGDRLSKLGEPIWEPFFFRKEGQTFVGQLLSRFEDTRIEVNDLRRHITLYGSPGKRRALRTAMLTKFDQLMSLRTHAIPLDGKLIGIFMSMDLRKLQDELGMENVSLDLSNRVLRVRGNQEAYRSAQVAIHRAKYRHPDERSPEHGSCPVCLDDVTNPILLECGHSWCKSCLANFLRSSIDNKVFPISCLGDEARCAKPISLRVARDVLSPAEFEAVVRASFTAHVHTHPSEFYYCPTPDCPQVYRKAPRDTVLQCPSCLTRICPNCHVTYHQGRFCPDPNTEDTKLFDEWTKKHDVKQCPGCKAPIERAEGCNHVNCARCKAHICWVCLKTFAESKSVYDHMFAQHGGIGL</sequence>
<dbReference type="Gene3D" id="3.30.40.10">
    <property type="entry name" value="Zinc/RING finger domain, C3HC4 (zinc finger)"/>
    <property type="match status" value="1"/>
</dbReference>
<dbReference type="InterPro" id="IPR013087">
    <property type="entry name" value="Znf_C2H2_type"/>
</dbReference>
<dbReference type="GO" id="GO:0000151">
    <property type="term" value="C:ubiquitin ligase complex"/>
    <property type="evidence" value="ECO:0007669"/>
    <property type="project" value="TreeGrafter"/>
</dbReference>
<dbReference type="SMART" id="SM00647">
    <property type="entry name" value="IBR"/>
    <property type="match status" value="2"/>
</dbReference>
<evidence type="ECO:0000256" key="4">
    <source>
        <dbReference type="ARBA" id="ARBA00022737"/>
    </source>
</evidence>
<dbReference type="PROSITE" id="PS00028">
    <property type="entry name" value="ZINC_FINGER_C2H2_1"/>
    <property type="match status" value="1"/>
</dbReference>
<dbReference type="PROSITE" id="PS51873">
    <property type="entry name" value="TRIAD"/>
    <property type="match status" value="1"/>
</dbReference>
<dbReference type="GO" id="GO:0008270">
    <property type="term" value="F:zinc ion binding"/>
    <property type="evidence" value="ECO:0007669"/>
    <property type="project" value="UniProtKB-KW"/>
</dbReference>
<dbReference type="Proteomes" id="UP001212997">
    <property type="component" value="Unassembled WGS sequence"/>
</dbReference>
<comment type="caution">
    <text evidence="11">The sequence shown here is derived from an EMBL/GenBank/DDBJ whole genome shotgun (WGS) entry which is preliminary data.</text>
</comment>
<dbReference type="GO" id="GO:0043130">
    <property type="term" value="F:ubiquitin binding"/>
    <property type="evidence" value="ECO:0007669"/>
    <property type="project" value="TreeGrafter"/>
</dbReference>
<dbReference type="Pfam" id="PF13445">
    <property type="entry name" value="zf-RING_UBOX"/>
    <property type="match status" value="1"/>
</dbReference>
<gene>
    <name evidence="11" type="ORF">NLI96_g6729</name>
</gene>
<evidence type="ECO:0000256" key="1">
    <source>
        <dbReference type="ARBA" id="ARBA00004906"/>
    </source>
</evidence>
<evidence type="ECO:0000256" key="6">
    <source>
        <dbReference type="ARBA" id="ARBA00022786"/>
    </source>
</evidence>
<organism evidence="11 12">
    <name type="scientific">Meripilus lineatus</name>
    <dbReference type="NCBI Taxonomy" id="2056292"/>
    <lineage>
        <taxon>Eukaryota</taxon>
        <taxon>Fungi</taxon>
        <taxon>Dikarya</taxon>
        <taxon>Basidiomycota</taxon>
        <taxon>Agaricomycotina</taxon>
        <taxon>Agaricomycetes</taxon>
        <taxon>Polyporales</taxon>
        <taxon>Meripilaceae</taxon>
        <taxon>Meripilus</taxon>
    </lineage>
</organism>
<evidence type="ECO:0008006" key="13">
    <source>
        <dbReference type="Google" id="ProtNLM"/>
    </source>
</evidence>
<evidence type="ECO:0000259" key="9">
    <source>
        <dbReference type="PROSITE" id="PS50089"/>
    </source>
</evidence>
<evidence type="ECO:0000259" key="10">
    <source>
        <dbReference type="PROSITE" id="PS51873"/>
    </source>
</evidence>
<dbReference type="EMBL" id="JANAWD010000256">
    <property type="protein sequence ID" value="KAJ3482803.1"/>
    <property type="molecule type" value="Genomic_DNA"/>
</dbReference>
<keyword evidence="12" id="KW-1185">Reference proteome</keyword>
<feature type="domain" description="RING-type" evidence="10">
    <location>
        <begin position="200"/>
        <end position="408"/>
    </location>
</feature>
<dbReference type="SMART" id="SM00184">
    <property type="entry name" value="RING"/>
    <property type="match status" value="1"/>
</dbReference>
<comment type="pathway">
    <text evidence="1">Protein modification; protein ubiquitination.</text>
</comment>